<feature type="compositionally biased region" description="Polar residues" evidence="1">
    <location>
        <begin position="51"/>
        <end position="66"/>
    </location>
</feature>
<dbReference type="EMBL" id="CP119939">
    <property type="protein sequence ID" value="WFD04009.1"/>
    <property type="molecule type" value="Genomic_DNA"/>
</dbReference>
<protein>
    <submittedName>
        <fullName evidence="2">Uncharacterized protein</fullName>
    </submittedName>
</protein>
<reference evidence="2" key="1">
    <citation type="submission" date="2023-03" db="EMBL/GenBank/DDBJ databases">
        <title>Mating type loci evolution in Malassezia.</title>
        <authorList>
            <person name="Coelho M.A."/>
        </authorList>
    </citation>
    <scope>NUCLEOTIDE SEQUENCE</scope>
    <source>
        <strain evidence="2">CBS 7876</strain>
    </source>
</reference>
<evidence type="ECO:0000256" key="1">
    <source>
        <dbReference type="SAM" id="MobiDB-lite"/>
    </source>
</evidence>
<feature type="region of interest" description="Disordered" evidence="1">
    <location>
        <begin position="123"/>
        <end position="161"/>
    </location>
</feature>
<evidence type="ECO:0000313" key="3">
    <source>
        <dbReference type="Proteomes" id="UP001214603"/>
    </source>
</evidence>
<gene>
    <name evidence="2" type="ORF">MOBT1_002706</name>
</gene>
<keyword evidence="3" id="KW-1185">Reference proteome</keyword>
<organism evidence="2 3">
    <name type="scientific">Malassezia obtusa</name>
    <dbReference type="NCBI Taxonomy" id="76774"/>
    <lineage>
        <taxon>Eukaryota</taxon>
        <taxon>Fungi</taxon>
        <taxon>Dikarya</taxon>
        <taxon>Basidiomycota</taxon>
        <taxon>Ustilaginomycotina</taxon>
        <taxon>Malasseziomycetes</taxon>
        <taxon>Malasseziales</taxon>
        <taxon>Malasseziaceae</taxon>
        <taxon>Malassezia</taxon>
    </lineage>
</organism>
<dbReference type="Proteomes" id="UP001214603">
    <property type="component" value="Chromosome 6"/>
</dbReference>
<dbReference type="AlphaFoldDB" id="A0AAF0IU74"/>
<proteinExistence type="predicted"/>
<evidence type="ECO:0000313" key="2">
    <source>
        <dbReference type="EMBL" id="WFD04009.1"/>
    </source>
</evidence>
<sequence length="180" mass="19793">MISLAGTPKHFSNAQDTIQDVKNNFHQWGRTATMPSGALRGSMPPPPPSQAPNMLSQWSSDTDSANNSLNVTTLKRGLADDDTDAILANAFDDEEEFGFPSQSSDCENRPLETERVMRPLPARGPFQATKSMPPLRELPSGLGDENMVSAGYSSDDAMNMTDEPYRHVDFSAYTMRTDNF</sequence>
<name>A0AAF0IU74_9BASI</name>
<feature type="region of interest" description="Disordered" evidence="1">
    <location>
        <begin position="35"/>
        <end position="66"/>
    </location>
</feature>
<accession>A0AAF0IU74</accession>